<organism evidence="1 2">
    <name type="scientific">Sinorhizobium glycinis</name>
    <dbReference type="NCBI Taxonomy" id="1472378"/>
    <lineage>
        <taxon>Bacteria</taxon>
        <taxon>Pseudomonadati</taxon>
        <taxon>Pseudomonadota</taxon>
        <taxon>Alphaproteobacteria</taxon>
        <taxon>Hyphomicrobiales</taxon>
        <taxon>Rhizobiaceae</taxon>
        <taxon>Sinorhizobium/Ensifer group</taxon>
        <taxon>Sinorhizobium</taxon>
    </lineage>
</organism>
<evidence type="ECO:0000313" key="2">
    <source>
        <dbReference type="Proteomes" id="UP000094025"/>
    </source>
</evidence>
<dbReference type="EMBL" id="LPUX01000061">
    <property type="protein sequence ID" value="OAP38430.1"/>
    <property type="molecule type" value="Genomic_DNA"/>
</dbReference>
<comment type="caution">
    <text evidence="1">The sequence shown here is derived from an EMBL/GenBank/DDBJ whole genome shotgun (WGS) entry which is preliminary data.</text>
</comment>
<name>A0A178XT29_9HYPH</name>
<sequence length="828" mass="93813">MTHYLAMFHDYEDALGGRESEVEGKIPAFRAWLREKLNCGQLEVRDGRINRQVVGDQFGIPKLSSAAGRYPRLGELLAELDEEVTATGYKGRGVDSKLLELRTLLAQHPPLLNDKLTINRKALSAATGITISVLRRPPYSEEIKAAEALIRENCERDPLVILVGGRVLEFHDLLRKGWPREYVLRLKIRFLKIFGKGRKDRASGHLSALMELLDYIASNQSPACQTIFNGLSSGTSVKLIERDFDRAVIEYASHLSERYLDPAYCRTRVSMTNVAIRHMSADGLLPNLSLRLKTVGRRGSSHIPTIVEAKEGTSLEPRKASVDDYLIFATSMLKQASELRQIELERGEQSAFNEILRKELENEPYTAIDNPATLILRILNRRLDLIKRAAVSVVDNAIQVWKRGQQLLEIGVDPGDVFDTLLAIPPRGPGYVQLLNEAFPDGDRTDQGLANLLKIVATRYNYVYPADKVDWRPTTNFFRRRAYQYGGSRTLQSYLTPSQEAVSAVLTLYLLESGSNVSVGRTLFFECIEVTEEPHHSKVTGFKARARGKPIFAVMQDRCDALRAMRWVQEAVSKIPNLDRETKRFLFIAKSHGEAFKLIEDFSFRANFKSLIASIPELANLNLSPRMLRPSILLKAALESDRRVGLSQAIGQHGRTVHEGYIYRYPTRFLRDAEVRHFQHSLETVVIRNIAEAHSFLGVDHDSLGERIEGLMKTGLGTFCKDRNGRPGNEGSTCKSLDCWDDCPQLIVIAEKNEIAILQIWQHSLRIVEGDWVRDQPERWEMLWLPWLCFLDAVEVKMRQSFGPVWRDATAISQALINSPNFEPRRPL</sequence>
<dbReference type="Proteomes" id="UP000094025">
    <property type="component" value="Unassembled WGS sequence"/>
</dbReference>
<proteinExistence type="predicted"/>
<accession>A0A178XT29</accession>
<evidence type="ECO:0000313" key="1">
    <source>
        <dbReference type="EMBL" id="OAP38430.1"/>
    </source>
</evidence>
<dbReference type="STRING" id="1472378.AU381_22960"/>
<keyword evidence="2" id="KW-1185">Reference proteome</keyword>
<reference evidence="1 2" key="1">
    <citation type="journal article" date="2016" name="Int. J. Syst. Evol. Microbiol.">
        <title>Ensifer glycinis sp. nov., an novel rhizobial species associated with Glycine spp.</title>
        <authorList>
            <person name="Yan H."/>
            <person name="Yan J."/>
            <person name="Sui X.H."/>
            <person name="Wang E.T."/>
            <person name="Chen W.X."/>
            <person name="Zhang X.X."/>
            <person name="Chen W.F."/>
        </authorList>
    </citation>
    <scope>NUCLEOTIDE SEQUENCE [LARGE SCALE GENOMIC DNA]</scope>
    <source>
        <strain evidence="1 2">CCBAU 23380</strain>
    </source>
</reference>
<gene>
    <name evidence="1" type="ORF">AU381_22960</name>
</gene>
<dbReference type="AlphaFoldDB" id="A0A178XT29"/>
<protein>
    <submittedName>
        <fullName evidence="1">Uncharacterized protein</fullName>
    </submittedName>
</protein>